<proteinExistence type="predicted"/>
<sequence length="137" mass="15490">MDNDQEPFGGKHFKQLHLTENIRVRSAGNNSTTAQHPAFSEFLLQVGEGRHEVNRSIGRDFVKIPEDMLVDNNDDDRKESEDDKIRPGAIPRGLKKIIDVMYAEINDPDIATDDYFANRTILATTNTVVHRITACQP</sequence>
<protein>
    <submittedName>
        <fullName evidence="2">Unnamed protein product</fullName>
    </submittedName>
</protein>
<reference evidence="2" key="1">
    <citation type="submission" date="2023-04" db="EMBL/GenBank/DDBJ databases">
        <title>Phytophthora fragariaefolia NBRC 109709.</title>
        <authorList>
            <person name="Ichikawa N."/>
            <person name="Sato H."/>
            <person name="Tonouchi N."/>
        </authorList>
    </citation>
    <scope>NUCLEOTIDE SEQUENCE</scope>
    <source>
        <strain evidence="2">NBRC 109709</strain>
    </source>
</reference>
<evidence type="ECO:0000256" key="1">
    <source>
        <dbReference type="SAM" id="MobiDB-lite"/>
    </source>
</evidence>
<dbReference type="EMBL" id="BSXT01000665">
    <property type="protein sequence ID" value="GMF32050.1"/>
    <property type="molecule type" value="Genomic_DNA"/>
</dbReference>
<accession>A0A9W7CM88</accession>
<feature type="compositionally biased region" description="Basic and acidic residues" evidence="1">
    <location>
        <begin position="75"/>
        <end position="86"/>
    </location>
</feature>
<dbReference type="OrthoDB" id="126875at2759"/>
<gene>
    <name evidence="2" type="ORF">Pfra01_000752000</name>
</gene>
<feature type="region of interest" description="Disordered" evidence="1">
    <location>
        <begin position="69"/>
        <end position="88"/>
    </location>
</feature>
<name>A0A9W7CM88_9STRA</name>
<dbReference type="AlphaFoldDB" id="A0A9W7CM88"/>
<evidence type="ECO:0000313" key="3">
    <source>
        <dbReference type="Proteomes" id="UP001165121"/>
    </source>
</evidence>
<organism evidence="2 3">
    <name type="scientific">Phytophthora fragariaefolia</name>
    <dbReference type="NCBI Taxonomy" id="1490495"/>
    <lineage>
        <taxon>Eukaryota</taxon>
        <taxon>Sar</taxon>
        <taxon>Stramenopiles</taxon>
        <taxon>Oomycota</taxon>
        <taxon>Peronosporomycetes</taxon>
        <taxon>Peronosporales</taxon>
        <taxon>Peronosporaceae</taxon>
        <taxon>Phytophthora</taxon>
    </lineage>
</organism>
<keyword evidence="3" id="KW-1185">Reference proteome</keyword>
<evidence type="ECO:0000313" key="2">
    <source>
        <dbReference type="EMBL" id="GMF32050.1"/>
    </source>
</evidence>
<dbReference type="Proteomes" id="UP001165121">
    <property type="component" value="Unassembled WGS sequence"/>
</dbReference>
<comment type="caution">
    <text evidence="2">The sequence shown here is derived from an EMBL/GenBank/DDBJ whole genome shotgun (WGS) entry which is preliminary data.</text>
</comment>